<evidence type="ECO:0000313" key="2">
    <source>
        <dbReference type="Proteomes" id="UP001300348"/>
    </source>
</evidence>
<reference evidence="1 2" key="1">
    <citation type="journal article" date="2023" name="Access Microbiol">
        <title>The genome of a steinernematid-associated Pseudomonas piscis bacterium encodes the biosynthesis of insect toxins.</title>
        <authorList>
            <person name="Awori R.M."/>
            <person name="Hendre P."/>
            <person name="Amugune N.O."/>
        </authorList>
    </citation>
    <scope>NUCLEOTIDE SEQUENCE [LARGE SCALE GENOMIC DNA]</scope>
    <source>
        <strain evidence="1 2">97</strain>
    </source>
</reference>
<gene>
    <name evidence="1" type="ORF">QL112_014815</name>
</gene>
<name>A0ABY9XEU7_9GAMM</name>
<dbReference type="Proteomes" id="UP001300348">
    <property type="component" value="Chromosome"/>
</dbReference>
<evidence type="ECO:0000313" key="1">
    <source>
        <dbReference type="EMBL" id="WNH01106.1"/>
    </source>
</evidence>
<dbReference type="GeneID" id="88856854"/>
<dbReference type="RefSeq" id="WP_189757976.1">
    <property type="nucleotide sequence ID" value="NZ_CAWPOC010000001.1"/>
</dbReference>
<keyword evidence="2" id="KW-1185">Reference proteome</keyword>
<evidence type="ECO:0008006" key="3">
    <source>
        <dbReference type="Google" id="ProtNLM"/>
    </source>
</evidence>
<proteinExistence type="predicted"/>
<protein>
    <recommendedName>
        <fullName evidence="3">Phage protein</fullName>
    </recommendedName>
</protein>
<organism evidence="1 2">
    <name type="scientific">Xenorhabdus griffiniae</name>
    <dbReference type="NCBI Taxonomy" id="351672"/>
    <lineage>
        <taxon>Bacteria</taxon>
        <taxon>Pseudomonadati</taxon>
        <taxon>Pseudomonadota</taxon>
        <taxon>Gammaproteobacteria</taxon>
        <taxon>Enterobacterales</taxon>
        <taxon>Morganellaceae</taxon>
        <taxon>Xenorhabdus</taxon>
    </lineage>
</organism>
<dbReference type="EMBL" id="CP133647">
    <property type="protein sequence ID" value="WNH01106.1"/>
    <property type="molecule type" value="Genomic_DNA"/>
</dbReference>
<accession>A0ABY9XEU7</accession>
<sequence length="97" mass="11081">MAVSLVDKKTNQLTIGLPNGVWYEILDIQEMEQFIDNRHFCDSAEGSAEIARKIADLIEACTLLDKLGSGRLMLTHRIDLKNLIIDFFRTCDGFYTR</sequence>